<dbReference type="Gramene" id="Kaladp0059s0093.1.v1.1">
    <property type="protein sequence ID" value="Kaladp0059s0093.1.v1.1"/>
    <property type="gene ID" value="Kaladp0059s0093.v1.1"/>
</dbReference>
<organism evidence="1 2">
    <name type="scientific">Kalanchoe fedtschenkoi</name>
    <name type="common">Lavender scallops</name>
    <name type="synonym">South American air plant</name>
    <dbReference type="NCBI Taxonomy" id="63787"/>
    <lineage>
        <taxon>Eukaryota</taxon>
        <taxon>Viridiplantae</taxon>
        <taxon>Streptophyta</taxon>
        <taxon>Embryophyta</taxon>
        <taxon>Tracheophyta</taxon>
        <taxon>Spermatophyta</taxon>
        <taxon>Magnoliopsida</taxon>
        <taxon>eudicotyledons</taxon>
        <taxon>Gunneridae</taxon>
        <taxon>Pentapetalae</taxon>
        <taxon>Saxifragales</taxon>
        <taxon>Crassulaceae</taxon>
        <taxon>Kalanchoe</taxon>
    </lineage>
</organism>
<dbReference type="AlphaFoldDB" id="A0A7N1A112"/>
<dbReference type="Proteomes" id="UP000594263">
    <property type="component" value="Unplaced"/>
</dbReference>
<evidence type="ECO:0000313" key="2">
    <source>
        <dbReference type="Proteomes" id="UP000594263"/>
    </source>
</evidence>
<protein>
    <submittedName>
        <fullName evidence="1">Uncharacterized protein</fullName>
    </submittedName>
</protein>
<proteinExistence type="predicted"/>
<keyword evidence="2" id="KW-1185">Reference proteome</keyword>
<evidence type="ECO:0000313" key="1">
    <source>
        <dbReference type="EnsemblPlants" id="Kaladp0059s0093.1.v1.1"/>
    </source>
</evidence>
<reference evidence="1" key="1">
    <citation type="submission" date="2021-01" db="UniProtKB">
        <authorList>
            <consortium name="EnsemblPlants"/>
        </authorList>
    </citation>
    <scope>IDENTIFICATION</scope>
</reference>
<sequence length="87" mass="9847">MRARNKFNRIRATSQLLPPTPEIDFTVHSGFEVGRRCICKAPQRPYRAHGSQASFELSVADSVLEVSVCFEEEVLSIHRAVLVKFES</sequence>
<accession>A0A7N1A112</accession>
<dbReference type="EnsemblPlants" id="Kaladp0059s0093.1.v1.1">
    <property type="protein sequence ID" value="Kaladp0059s0093.1.v1.1"/>
    <property type="gene ID" value="Kaladp0059s0093.v1.1"/>
</dbReference>
<name>A0A7N1A112_KALFE</name>